<evidence type="ECO:0000256" key="1">
    <source>
        <dbReference type="SAM" id="MobiDB-lite"/>
    </source>
</evidence>
<feature type="compositionally biased region" description="Basic and acidic residues" evidence="1">
    <location>
        <begin position="115"/>
        <end position="129"/>
    </location>
</feature>
<feature type="compositionally biased region" description="Basic and acidic residues" evidence="1">
    <location>
        <begin position="1360"/>
        <end position="1390"/>
    </location>
</feature>
<evidence type="ECO:0000313" key="3">
    <source>
        <dbReference type="EMBL" id="CAG9131871.1"/>
    </source>
</evidence>
<feature type="region of interest" description="Disordered" evidence="1">
    <location>
        <begin position="177"/>
        <end position="228"/>
    </location>
</feature>
<dbReference type="InterPro" id="IPR028171">
    <property type="entry name" value="Codanin-1_C"/>
</dbReference>
<feature type="region of interest" description="Disordered" evidence="1">
    <location>
        <begin position="1360"/>
        <end position="1399"/>
    </location>
</feature>
<name>A0A8S4FX00_PLUXY</name>
<proteinExistence type="predicted"/>
<dbReference type="PANTHER" id="PTHR28678:SF1">
    <property type="entry name" value="CODANIN-1"/>
    <property type="match status" value="1"/>
</dbReference>
<dbReference type="EMBL" id="CAJHNJ030000046">
    <property type="protein sequence ID" value="CAG9131871.1"/>
    <property type="molecule type" value="Genomic_DNA"/>
</dbReference>
<feature type="region of interest" description="Disordered" evidence="1">
    <location>
        <begin position="237"/>
        <end position="256"/>
    </location>
</feature>
<keyword evidence="4" id="KW-1185">Reference proteome</keyword>
<reference evidence="3" key="1">
    <citation type="submission" date="2020-11" db="EMBL/GenBank/DDBJ databases">
        <authorList>
            <person name="Whiteford S."/>
        </authorList>
    </citation>
    <scope>NUCLEOTIDE SEQUENCE</scope>
</reference>
<feature type="region of interest" description="Disordered" evidence="1">
    <location>
        <begin position="274"/>
        <end position="307"/>
    </location>
</feature>
<protein>
    <submittedName>
        <fullName evidence="3">(diamondback moth) hypothetical protein</fullName>
    </submittedName>
</protein>
<sequence length="1620" mass="183348">MHETIIGSVLSGKIAHDVLVKWLNDETIEDSPENEALLCCNRSEFVVYFLSFLRQQTDSILQTSSNALTLIQHQATPEKILTSRRKHKRSVSEPTSEVEADRTTDSLSVKTDKHRSHESPNRDRKDPKKSNRRVKTKLFNENDRSKEHNSSFLSSKTDSDESRISSGVEHLVLSSTPLKNGVKPTEYQNLSLTSPVTPQSRSFGNFDRCDTPRSNQKHSKSQEKSSFGDFLVTAQVKSSKKKRTTPKNISSEAEDTKVSLDLSSSDMFPEIGARKASSLRSEKRRIKPTNIDTSTPQKSLSLNSFNSESFQQPSPLALEENLAFKFQKLQPKELANSFDAERNILKQERHKLMEKFNILNSSSSPSTPLSPQIKITKKDNNEKNQNFVKADSNKIMFKEKVDILVEIYEILIKNNLILSVSSEIYFLISVLLSQQYEEDYANIESKLSEENLPENVLKTIHNSTYFAVKSLWHQKYILEFMLDKNSLKILGENKKVRSFYPDLAKFLLNLYGIKTEIDSAKEEKPVTALENQYPNGIVCFNFEMDNADNFPSLLSFQNFKKQRDMFYEILRWYTENPSSPKSSFRTRVKTLLSLAVAPANHAHLARLWASHMAAECRPSNTQPRARPAETLLSLAVAPANHAHLARLWASHMAAECRPSNTQPRARPAETLLSLAVAPANHAHLARLWASHMAAECRSSNTQESKLSKLHRRLTGPATHESRRLPRFSSKEMFYKEFIMFAENESFRVHARDTLASEICVLNATALGSTEDRGSAPNTDLSKDYLALLQRLRLLSKFLGFLTSLPHTQTPVEYSIKSGQAAQGREQQYLSVPKEKVLENAVRLRNYTPVEYSIKSGQAAQGREQQYLSVPKEKVLENAVRLRNYTPVEYSIKSGQAAQGREQQYLSVPKEKVLENAVRLRNYSQPSIDLLGILHEANQNTRLCITLPWLTQYLSMIDYTGLRTKYYEQLLKNIFEIYTEKLKFTNENIKKNTVIFLKLTLGWLFDLPHFPQESFYEKFSEFKMADASVASAENIDSLDVIDESIIFESCPFLKDVNVLLVTSKPSQDAKEASSFRHITPVTMTLNPEDRIKNKEKEIQARLEQEYLKSLPSSTRRVLELISERARASCVKEVGARTTHARVTWRRRAGALVAADQSHDLLSSLKALHTAHTNAFHAQIQDFIQKHIASQVQSGLQSWNLAEPVLARVLTRAALDKMQRGYRPDVLCKDIEEEMRNLLVLGDRVLKDEEQSLPVNVERLTLPKEQFEATHVSPNGVIIHVKEHICLLLSSPSPAPPTAPLLLQAARVCHRDNVFTRRPTLRALLQLTVDLCVVFVSRKPKELTEDLLNHFHAIWDQCCPDRKKHEPQDLGPPERRPDLSPDLRNFDADDRAPTPVSDDEGTKKVTKIVISNNFGERNGQNTRFSFPNKTLSSPVLPIGNSSPIIPNLAPLSPKVFSKPLSPNSYKMSYSAGPASPNSTKISYKNSYSGPASPNTLAVKTSNTTSGTQNDDLISYFDRILCPRNIVLLSRAKCPSQDVWQAMASLLVFLLKHDYLGEDSLTEQCLAVYRQDWSQSTLESLSACLKTVSGRWARASSGKFTLFLDFLAEYCVDMDHGEGLMDH</sequence>
<feature type="compositionally biased region" description="Polar residues" evidence="1">
    <location>
        <begin position="186"/>
        <end position="203"/>
    </location>
</feature>
<dbReference type="Proteomes" id="UP000653454">
    <property type="component" value="Unassembled WGS sequence"/>
</dbReference>
<evidence type="ECO:0000259" key="2">
    <source>
        <dbReference type="Pfam" id="PF15296"/>
    </source>
</evidence>
<feature type="region of interest" description="Disordered" evidence="1">
    <location>
        <begin position="79"/>
        <end position="163"/>
    </location>
</feature>
<dbReference type="GO" id="GO:0005634">
    <property type="term" value="C:nucleus"/>
    <property type="evidence" value="ECO:0007669"/>
    <property type="project" value="TreeGrafter"/>
</dbReference>
<feature type="domain" description="Codanin-1 C-terminal" evidence="2">
    <location>
        <begin position="1035"/>
        <end position="1132"/>
    </location>
</feature>
<dbReference type="PANTHER" id="PTHR28678">
    <property type="entry name" value="CODANIN-1"/>
    <property type="match status" value="1"/>
</dbReference>
<gene>
    <name evidence="3" type="ORF">PLXY2_LOCUS10460</name>
</gene>
<feature type="compositionally biased region" description="Basic and acidic residues" evidence="1">
    <location>
        <begin position="138"/>
        <end position="149"/>
    </location>
</feature>
<comment type="caution">
    <text evidence="3">The sequence shown here is derived from an EMBL/GenBank/DDBJ whole genome shotgun (WGS) entry which is preliminary data.</text>
</comment>
<accession>A0A8S4FX00</accession>
<evidence type="ECO:0000313" key="4">
    <source>
        <dbReference type="Proteomes" id="UP000653454"/>
    </source>
</evidence>
<dbReference type="Pfam" id="PF15296">
    <property type="entry name" value="Codanin-1_C"/>
    <property type="match status" value="1"/>
</dbReference>
<dbReference type="GO" id="GO:0006325">
    <property type="term" value="P:chromatin organization"/>
    <property type="evidence" value="ECO:0007669"/>
    <property type="project" value="TreeGrafter"/>
</dbReference>
<dbReference type="InterPro" id="IPR040031">
    <property type="entry name" value="Codanin-1"/>
</dbReference>
<organism evidence="3 4">
    <name type="scientific">Plutella xylostella</name>
    <name type="common">Diamondback moth</name>
    <name type="synonym">Plutella maculipennis</name>
    <dbReference type="NCBI Taxonomy" id="51655"/>
    <lineage>
        <taxon>Eukaryota</taxon>
        <taxon>Metazoa</taxon>
        <taxon>Ecdysozoa</taxon>
        <taxon>Arthropoda</taxon>
        <taxon>Hexapoda</taxon>
        <taxon>Insecta</taxon>
        <taxon>Pterygota</taxon>
        <taxon>Neoptera</taxon>
        <taxon>Endopterygota</taxon>
        <taxon>Lepidoptera</taxon>
        <taxon>Glossata</taxon>
        <taxon>Ditrysia</taxon>
        <taxon>Yponomeutoidea</taxon>
        <taxon>Plutellidae</taxon>
        <taxon>Plutella</taxon>
    </lineage>
</organism>